<comment type="cofactor">
    <cofactor evidence="1 9">
        <name>FAD</name>
        <dbReference type="ChEBI" id="CHEBI:57692"/>
    </cofactor>
</comment>
<reference evidence="12" key="1">
    <citation type="submission" date="2022-11" db="EMBL/GenBank/DDBJ databases">
        <title>Centuries of genome instability and evolution in soft-shell clam transmissible cancer (bioRxiv).</title>
        <authorList>
            <person name="Hart S.F.M."/>
            <person name="Yonemitsu M.A."/>
            <person name="Giersch R.M."/>
            <person name="Beal B.F."/>
            <person name="Arriagada G."/>
            <person name="Davis B.W."/>
            <person name="Ostrander E.A."/>
            <person name="Goff S.P."/>
            <person name="Metzger M.J."/>
        </authorList>
    </citation>
    <scope>NUCLEOTIDE SEQUENCE</scope>
    <source>
        <strain evidence="12">MELC-2E11</strain>
        <tissue evidence="12">Siphon/mantle</tissue>
    </source>
</reference>
<dbReference type="Gene3D" id="3.50.50.60">
    <property type="entry name" value="FAD/NAD(P)-binding domain"/>
    <property type="match status" value="1"/>
</dbReference>
<comment type="subcellular location">
    <subcellularLocation>
        <location evidence="2">Mitochondrion outer membrane</location>
        <topology evidence="2">Single-pass type IV membrane protein</topology>
        <orientation evidence="2">Cytoplasmic side</orientation>
    </subcellularLocation>
</comment>
<dbReference type="PANTHER" id="PTHR43563:SF1">
    <property type="entry name" value="AMINE OXIDASE [FLAVIN-CONTAINING] B"/>
    <property type="match status" value="1"/>
</dbReference>
<dbReference type="SUPFAM" id="SSF54373">
    <property type="entry name" value="FAD-linked reductases, C-terminal domain"/>
    <property type="match status" value="1"/>
</dbReference>
<evidence type="ECO:0000256" key="3">
    <source>
        <dbReference type="ARBA" id="ARBA00005995"/>
    </source>
</evidence>
<evidence type="ECO:0000259" key="11">
    <source>
        <dbReference type="Pfam" id="PF01593"/>
    </source>
</evidence>
<accession>A0ABY7FZM2</accession>
<feature type="chain" id="PRO_5046408244" description="Amine oxidase" evidence="10">
    <location>
        <begin position="21"/>
        <end position="572"/>
    </location>
</feature>
<gene>
    <name evidence="12" type="ORF">MAR_013341</name>
</gene>
<evidence type="ECO:0000256" key="1">
    <source>
        <dbReference type="ARBA" id="ARBA00001974"/>
    </source>
</evidence>
<comment type="similarity">
    <text evidence="3 9">Belongs to the flavin monoamine oxidase family.</text>
</comment>
<comment type="catalytic activity">
    <reaction evidence="7">
        <text>benzylamine + O2 + H2O = benzaldehyde + H2O2 + NH4(+)</text>
        <dbReference type="Rhea" id="RHEA:59424"/>
        <dbReference type="ChEBI" id="CHEBI:15377"/>
        <dbReference type="ChEBI" id="CHEBI:15379"/>
        <dbReference type="ChEBI" id="CHEBI:16240"/>
        <dbReference type="ChEBI" id="CHEBI:17169"/>
        <dbReference type="ChEBI" id="CHEBI:28938"/>
        <dbReference type="ChEBI" id="CHEBI:225238"/>
    </reaction>
    <physiologicalReaction direction="left-to-right" evidence="7">
        <dbReference type="Rhea" id="RHEA:59425"/>
    </physiologicalReaction>
</comment>
<feature type="domain" description="Amine oxidase" evidence="11">
    <location>
        <begin position="188"/>
        <end position="556"/>
    </location>
</feature>
<keyword evidence="9" id="KW-0274">FAD</keyword>
<keyword evidence="10" id="KW-0732">Signal</keyword>
<evidence type="ECO:0000256" key="10">
    <source>
        <dbReference type="SAM" id="SignalP"/>
    </source>
</evidence>
<dbReference type="InterPro" id="IPR036188">
    <property type="entry name" value="FAD/NAD-bd_sf"/>
</dbReference>
<dbReference type="EMBL" id="CP111026">
    <property type="protein sequence ID" value="WAR27637.1"/>
    <property type="molecule type" value="Genomic_DNA"/>
</dbReference>
<evidence type="ECO:0000256" key="8">
    <source>
        <dbReference type="ARBA" id="ARBA00049430"/>
    </source>
</evidence>
<evidence type="ECO:0000313" key="13">
    <source>
        <dbReference type="Proteomes" id="UP001164746"/>
    </source>
</evidence>
<evidence type="ECO:0000256" key="6">
    <source>
        <dbReference type="ARBA" id="ARBA00048448"/>
    </source>
</evidence>
<name>A0ABY7FZM2_MYAAR</name>
<dbReference type="Gene3D" id="3.90.660.10">
    <property type="match status" value="1"/>
</dbReference>
<organism evidence="12 13">
    <name type="scientific">Mya arenaria</name>
    <name type="common">Soft-shell clam</name>
    <dbReference type="NCBI Taxonomy" id="6604"/>
    <lineage>
        <taxon>Eukaryota</taxon>
        <taxon>Metazoa</taxon>
        <taxon>Spiralia</taxon>
        <taxon>Lophotrochozoa</taxon>
        <taxon>Mollusca</taxon>
        <taxon>Bivalvia</taxon>
        <taxon>Autobranchia</taxon>
        <taxon>Heteroconchia</taxon>
        <taxon>Euheterodonta</taxon>
        <taxon>Imparidentia</taxon>
        <taxon>Neoheterodontei</taxon>
        <taxon>Myida</taxon>
        <taxon>Myoidea</taxon>
        <taxon>Myidae</taxon>
        <taxon>Mya</taxon>
    </lineage>
</organism>
<evidence type="ECO:0000256" key="4">
    <source>
        <dbReference type="ARBA" id="ARBA00023002"/>
    </source>
</evidence>
<feature type="signal peptide" evidence="10">
    <location>
        <begin position="1"/>
        <end position="20"/>
    </location>
</feature>
<keyword evidence="13" id="KW-1185">Reference proteome</keyword>
<dbReference type="Pfam" id="PF01593">
    <property type="entry name" value="Amino_oxidase"/>
    <property type="match status" value="1"/>
</dbReference>
<evidence type="ECO:0000256" key="5">
    <source>
        <dbReference type="ARBA" id="ARBA00045409"/>
    </source>
</evidence>
<keyword evidence="9" id="KW-0285">Flavoprotein</keyword>
<dbReference type="InterPro" id="IPR001613">
    <property type="entry name" value="Flavin_amine_oxidase"/>
</dbReference>
<evidence type="ECO:0000313" key="12">
    <source>
        <dbReference type="EMBL" id="WAR27637.1"/>
    </source>
</evidence>
<evidence type="ECO:0000256" key="7">
    <source>
        <dbReference type="ARBA" id="ARBA00049354"/>
    </source>
</evidence>
<evidence type="ECO:0000256" key="2">
    <source>
        <dbReference type="ARBA" id="ARBA00004362"/>
    </source>
</evidence>
<dbReference type="PRINTS" id="PR00757">
    <property type="entry name" value="AMINEOXDASEF"/>
</dbReference>
<evidence type="ECO:0000256" key="9">
    <source>
        <dbReference type="RuleBase" id="RU362067"/>
    </source>
</evidence>
<keyword evidence="4 9" id="KW-0560">Oxidoreductase</keyword>
<dbReference type="EC" id="1.4.3.-" evidence="9"/>
<dbReference type="InterPro" id="IPR002937">
    <property type="entry name" value="Amino_oxidase"/>
</dbReference>
<proteinExistence type="inferred from homology"/>
<comment type="function">
    <text evidence="5">Catalyzes the oxidative deamination of primary and some secondary amines such as neurotransmitters, and exogenous amines including the tertiary amine, neurotoxin 1-methyl-4-phenyl-1,2,3,6-tetrahydropyridine (MPTP), with concomitant reduction of oxygen to hydrogen peroxide and participates in the metabolism of neuroactive and vasoactive amines in the central nervous system and peripheral tissues. Preferentially degrades benzylamine and phenylethylamine.</text>
</comment>
<dbReference type="InterPro" id="IPR050703">
    <property type="entry name" value="Flavin_MAO"/>
</dbReference>
<comment type="catalytic activity">
    <reaction evidence="8">
        <text>N-acetylputrescine + O2 + H2O = 4-acetamidobutanal + H2O2 + NH4(+)</text>
        <dbReference type="Rhea" id="RHEA:70283"/>
        <dbReference type="ChEBI" id="CHEBI:7386"/>
        <dbReference type="ChEBI" id="CHEBI:15377"/>
        <dbReference type="ChEBI" id="CHEBI:15379"/>
        <dbReference type="ChEBI" id="CHEBI:16240"/>
        <dbReference type="ChEBI" id="CHEBI:28938"/>
        <dbReference type="ChEBI" id="CHEBI:58263"/>
    </reaction>
    <physiologicalReaction direction="left-to-right" evidence="8">
        <dbReference type="Rhea" id="RHEA:70284"/>
    </physiologicalReaction>
</comment>
<dbReference type="SUPFAM" id="SSF51905">
    <property type="entry name" value="FAD/NAD(P)-binding domain"/>
    <property type="match status" value="1"/>
</dbReference>
<protein>
    <recommendedName>
        <fullName evidence="9">Amine oxidase</fullName>
        <ecNumber evidence="9">1.4.3.-</ecNumber>
    </recommendedName>
</protein>
<sequence length="572" mass="65149">MKSNLGILVCLLCLAAYAAAKPYVTKDHLQDKKASSNYGMFLSKVSEMTGIARSRLNVPFLQKLFHEQFTSKNKHFQPENELPSETETNWLGDILCALVQSEKDCEKVAILQIYLKAVEYDDTNQPKTKHKYSPAEKTLDNCFDSTEKSIFTFEILSYLSPPVVEVAPSHFVSSMRTIKNLKKYYAKNRVYRLARELDLSVYKVNYKQKSVMDIRKCWGEFMGTVPPFWNPIKLLDLNNFIRTFDAMAEEVPLEAPWSAPKAEKWDRMTVAQFVDKIIWTRSCKELADIFFRSILCVEMYEISLLFALWYVRSGGGVLRIGSVTNGAQERKIKGGTQQISQGLAKLLEREVKLSCPVVKVSHGEKGASVMDSHGNVYKCKYVISAVPVTLLNRMEFEPPLPSKYMQLIQRMPMGSIIKTVMFYKKPFWRDKVYCLDDTKPGQEHPAIMGFILARHARALAQASKEVRKESLCAYYARVFDCEEFLHPVGYMEKNWMEDQYSGGCYCAVLPPGVLTTYSSCLQDRCDCLYFAGTETATQWAGYMEGAVQAGERAANQLEGGDVLQMVQMEIRC</sequence>
<dbReference type="Proteomes" id="UP001164746">
    <property type="component" value="Chromosome 15"/>
</dbReference>
<dbReference type="Gene3D" id="1.10.405.10">
    <property type="entry name" value="Guanine Nucleotide Dissociation Inhibitor, domain 1"/>
    <property type="match status" value="1"/>
</dbReference>
<dbReference type="PANTHER" id="PTHR43563">
    <property type="entry name" value="AMINE OXIDASE"/>
    <property type="match status" value="1"/>
</dbReference>
<comment type="catalytic activity">
    <reaction evidence="6">
        <text>a secondary aliphatic amine + O2 + H2O = a primary amine + an aldehyde + H2O2</text>
        <dbReference type="Rhea" id="RHEA:26414"/>
        <dbReference type="ChEBI" id="CHEBI:15377"/>
        <dbReference type="ChEBI" id="CHEBI:15379"/>
        <dbReference type="ChEBI" id="CHEBI:16240"/>
        <dbReference type="ChEBI" id="CHEBI:17478"/>
        <dbReference type="ChEBI" id="CHEBI:58855"/>
        <dbReference type="ChEBI" id="CHEBI:65296"/>
        <dbReference type="EC" id="1.4.3.4"/>
    </reaction>
</comment>